<keyword evidence="2" id="KW-0614">Plasmid</keyword>
<feature type="region of interest" description="Disordered" evidence="1">
    <location>
        <begin position="207"/>
        <end position="233"/>
    </location>
</feature>
<dbReference type="Proteomes" id="UP000245629">
    <property type="component" value="Plasmid unnamed4"/>
</dbReference>
<evidence type="ECO:0000313" key="3">
    <source>
        <dbReference type="Proteomes" id="UP000245629"/>
    </source>
</evidence>
<keyword evidence="3" id="KW-1185">Reference proteome</keyword>
<dbReference type="GO" id="GO:0016740">
    <property type="term" value="F:transferase activity"/>
    <property type="evidence" value="ECO:0007669"/>
    <property type="project" value="UniProtKB-KW"/>
</dbReference>
<evidence type="ECO:0000256" key="1">
    <source>
        <dbReference type="SAM" id="MobiDB-lite"/>
    </source>
</evidence>
<dbReference type="OrthoDB" id="118340at2"/>
<organism evidence="2 3">
    <name type="scientific">Azospirillum thermophilum</name>
    <dbReference type="NCBI Taxonomy" id="2202148"/>
    <lineage>
        <taxon>Bacteria</taxon>
        <taxon>Pseudomonadati</taxon>
        <taxon>Pseudomonadota</taxon>
        <taxon>Alphaproteobacteria</taxon>
        <taxon>Rhodospirillales</taxon>
        <taxon>Azospirillaceae</taxon>
        <taxon>Azospirillum</taxon>
    </lineage>
</organism>
<dbReference type="KEGG" id="azz:DEW08_29585"/>
<dbReference type="AlphaFoldDB" id="A0A2S2D0E5"/>
<proteinExistence type="predicted"/>
<accession>A0A2S2D0E5</accession>
<dbReference type="EMBL" id="CP029359">
    <property type="protein sequence ID" value="AWK90168.1"/>
    <property type="molecule type" value="Genomic_DNA"/>
</dbReference>
<keyword evidence="2" id="KW-0808">Transferase</keyword>
<dbReference type="PANTHER" id="PTHR46656">
    <property type="entry name" value="PUTATIVE-RELATED"/>
    <property type="match status" value="1"/>
</dbReference>
<name>A0A2S2D0E5_9PROT</name>
<sequence length="601" mass="65958">MVGQMQTRADRPDGLRPHGQISWPPYFDAHVWFTFLLRGDVRGTEDVGDEETRRRFLMWWLCFGRKEHAPWPATPEQRRIAWEPIPFPGPPGGLTVPRILHYLLDARGDVAAAVRAAQPGGPQRALGWLFLHGVREMGLDDLVDDGIRAWCNAPAEAGGRDARPLTNLMSAVLAFREDLQGRFDLSGEDGRRRLADWMWHSGLIAQGPAAGSSSLSAGRAAERDEEPAAPPLPAHGGCTLVGYAYGELGIGEDVRMMAQALSGSGVPVNIVDFSQGTVARKQDSSAAAHVADGFPYAATVFCLTGFDTARFLMERGFRTTVGRRAIGYWPWELPRWPDPWRTAFGLIDELWVSSRFTQEAFAPLAPVPVLHMPMAVELPRVAAVTRRQFGLPERDFLFLYVFDANSYLDRKNPAAAARAFRRAFPHGNEPVGLVFKVMNPPSDSPVWREFLEHCAGDHRIRILAETLDRPTVLGLIGACDAYVSLHRAEGFGRTIAEAMLLGKPVVATGWSGSNELVRPDTAIAVAASPRPVGPGEYPWGEGTYWAEPDIDHAAWGMRALAVDAALRARLAGAGRTHVRLNHSAAAVGRRYRDRLAALGLL</sequence>
<dbReference type="Pfam" id="PF13692">
    <property type="entry name" value="Glyco_trans_1_4"/>
    <property type="match status" value="1"/>
</dbReference>
<dbReference type="SUPFAM" id="SSF53756">
    <property type="entry name" value="UDP-Glycosyltransferase/glycogen phosphorylase"/>
    <property type="match status" value="1"/>
</dbReference>
<evidence type="ECO:0000313" key="2">
    <source>
        <dbReference type="EMBL" id="AWK90168.1"/>
    </source>
</evidence>
<dbReference type="Gene3D" id="3.40.50.2000">
    <property type="entry name" value="Glycogen Phosphorylase B"/>
    <property type="match status" value="1"/>
</dbReference>
<reference evidence="3" key="1">
    <citation type="submission" date="2018-05" db="EMBL/GenBank/DDBJ databases">
        <title>Azospirillum thermophila sp. nov., a novel isolated from hot spring.</title>
        <authorList>
            <person name="Zhao Z."/>
        </authorList>
    </citation>
    <scope>NUCLEOTIDE SEQUENCE [LARGE SCALE GENOMIC DNA]</scope>
    <source>
        <strain evidence="3">CFH 70021</strain>
        <plasmid evidence="3">unnamed4</plasmid>
    </source>
</reference>
<geneLocation type="plasmid" evidence="2 3">
    <name>unnamed4</name>
</geneLocation>
<feature type="compositionally biased region" description="Low complexity" evidence="1">
    <location>
        <begin position="207"/>
        <end position="219"/>
    </location>
</feature>
<dbReference type="PANTHER" id="PTHR46656:SF3">
    <property type="entry name" value="PUTATIVE-RELATED"/>
    <property type="match status" value="1"/>
</dbReference>
<protein>
    <submittedName>
        <fullName evidence="2">Glycosyltransferase</fullName>
    </submittedName>
</protein>
<gene>
    <name evidence="2" type="ORF">DEW08_29585</name>
</gene>